<keyword evidence="1" id="KW-0677">Repeat</keyword>
<dbReference type="CDD" id="cd21037">
    <property type="entry name" value="MLKL_NTD"/>
    <property type="match status" value="1"/>
</dbReference>
<dbReference type="InterPro" id="IPR036537">
    <property type="entry name" value="Adaptor_Cbl_N_dom_sf"/>
</dbReference>
<feature type="region of interest" description="Disordered" evidence="2">
    <location>
        <begin position="372"/>
        <end position="520"/>
    </location>
</feature>
<dbReference type="Pfam" id="PF24883">
    <property type="entry name" value="NPHP3_N"/>
    <property type="match status" value="1"/>
</dbReference>
<dbReference type="InterPro" id="IPR056884">
    <property type="entry name" value="NPHP3-like_N"/>
</dbReference>
<evidence type="ECO:0000313" key="4">
    <source>
        <dbReference type="EMBL" id="KAJ7217298.1"/>
    </source>
</evidence>
<dbReference type="Proteomes" id="UP001219525">
    <property type="component" value="Unassembled WGS sequence"/>
</dbReference>
<organism evidence="4 5">
    <name type="scientific">Mycena pura</name>
    <dbReference type="NCBI Taxonomy" id="153505"/>
    <lineage>
        <taxon>Eukaryota</taxon>
        <taxon>Fungi</taxon>
        <taxon>Dikarya</taxon>
        <taxon>Basidiomycota</taxon>
        <taxon>Agaricomycotina</taxon>
        <taxon>Agaricomycetes</taxon>
        <taxon>Agaricomycetidae</taxon>
        <taxon>Agaricales</taxon>
        <taxon>Marasmiineae</taxon>
        <taxon>Mycenaceae</taxon>
        <taxon>Mycena</taxon>
    </lineage>
</organism>
<protein>
    <recommendedName>
        <fullName evidence="3">Nephrocystin 3-like N-terminal domain-containing protein</fullName>
    </recommendedName>
</protein>
<dbReference type="GO" id="GO:0007166">
    <property type="term" value="P:cell surface receptor signaling pathway"/>
    <property type="evidence" value="ECO:0007669"/>
    <property type="project" value="InterPro"/>
</dbReference>
<dbReference type="EMBL" id="JARJCW010000014">
    <property type="protein sequence ID" value="KAJ7217298.1"/>
    <property type="molecule type" value="Genomic_DNA"/>
</dbReference>
<dbReference type="AlphaFoldDB" id="A0AAD6YFP9"/>
<dbReference type="InterPro" id="IPR059179">
    <property type="entry name" value="MLKL-like_MCAfunc"/>
</dbReference>
<dbReference type="Gene3D" id="1.20.930.20">
    <property type="entry name" value="Adaptor protein Cbl, N-terminal domain"/>
    <property type="match status" value="1"/>
</dbReference>
<accession>A0AAD6YFP9</accession>
<reference evidence="4" key="1">
    <citation type="submission" date="2023-03" db="EMBL/GenBank/DDBJ databases">
        <title>Massive genome expansion in bonnet fungi (Mycena s.s.) driven by repeated elements and novel gene families across ecological guilds.</title>
        <authorList>
            <consortium name="Lawrence Berkeley National Laboratory"/>
            <person name="Harder C.B."/>
            <person name="Miyauchi S."/>
            <person name="Viragh M."/>
            <person name="Kuo A."/>
            <person name="Thoen E."/>
            <person name="Andreopoulos B."/>
            <person name="Lu D."/>
            <person name="Skrede I."/>
            <person name="Drula E."/>
            <person name="Henrissat B."/>
            <person name="Morin E."/>
            <person name="Kohler A."/>
            <person name="Barry K."/>
            <person name="LaButti K."/>
            <person name="Morin E."/>
            <person name="Salamov A."/>
            <person name="Lipzen A."/>
            <person name="Mereny Z."/>
            <person name="Hegedus B."/>
            <person name="Baldrian P."/>
            <person name="Stursova M."/>
            <person name="Weitz H."/>
            <person name="Taylor A."/>
            <person name="Grigoriev I.V."/>
            <person name="Nagy L.G."/>
            <person name="Martin F."/>
            <person name="Kauserud H."/>
        </authorList>
    </citation>
    <scope>NUCLEOTIDE SEQUENCE</scope>
    <source>
        <strain evidence="4">9144</strain>
    </source>
</reference>
<feature type="compositionally biased region" description="Basic and acidic residues" evidence="2">
    <location>
        <begin position="479"/>
        <end position="510"/>
    </location>
</feature>
<feature type="compositionally biased region" description="Basic and acidic residues" evidence="2">
    <location>
        <begin position="445"/>
        <end position="463"/>
    </location>
</feature>
<evidence type="ECO:0000313" key="5">
    <source>
        <dbReference type="Proteomes" id="UP001219525"/>
    </source>
</evidence>
<evidence type="ECO:0000256" key="1">
    <source>
        <dbReference type="ARBA" id="ARBA00022737"/>
    </source>
</evidence>
<keyword evidence="5" id="KW-1185">Reference proteome</keyword>
<evidence type="ECO:0000259" key="3">
    <source>
        <dbReference type="Pfam" id="PF24883"/>
    </source>
</evidence>
<proteinExistence type="predicted"/>
<dbReference type="SUPFAM" id="SSF52540">
    <property type="entry name" value="P-loop containing nucleoside triphosphate hydrolases"/>
    <property type="match status" value="1"/>
</dbReference>
<feature type="region of interest" description="Disordered" evidence="2">
    <location>
        <begin position="202"/>
        <end position="236"/>
    </location>
</feature>
<gene>
    <name evidence="4" type="ORF">GGX14DRAFT_602885</name>
</gene>
<comment type="caution">
    <text evidence="4">The sequence shown here is derived from an EMBL/GenBank/DDBJ whole genome shotgun (WGS) entry which is preliminary data.</text>
</comment>
<dbReference type="InterPro" id="IPR027417">
    <property type="entry name" value="P-loop_NTPase"/>
</dbReference>
<sequence length="932" mass="100479">MFKPSRLITLKDSIFLYILLPVVRNYVLVDNTHPAPLPIGGARALDAASDEDHPEDVPAAERIELADDGAAGASLRCNPRTKEVDALLWPMRPDGGHQRPCPHAVDQGAHARQTVAPRAADGGVADRGRARQTACPHAAELARRCSSAIRHRCTRISVDYLPIRPASAATPGRRRWMRCCGPCAQMADISARAHTPLTRVPTRGRQWPHAQRTAAWRTGDARGRQRAHARRSSRAGARLLSGTGAHAYPCMLAPAPAPTSAHAQQPPAHRDPHAVHAGAGMRTRVRRLVRPCAHARPASAHGPALVHAGGTSMRTTRPGAWRTSSLSNVALADLALQVAVNVIGGGVKSNALPEQATAVVNYRIVPDSSVNATTATARARPGRPRIQPRSGQTHAHGSARQGTRRTARTGPRAWRRRAPMRRMCPRARRTARRRAWRTTGAATDVRTDDTDAAERARRQRADGVRIGGQRAADSARTQAMDDGRRARAATDVRTYDTDAAERARGQRADGVRIGGQRAADSTCTQAMDNARTARARALRTGGPQTKWMISGSPRVFRAPNALPPSTADHSTPMSRLSISRIRASGPATPAPTGLPPVSTVLNSTISVFNVVKAAAPGTGTPSVEGAIGAVLPVLNLAKAAVTSVGVPGLEAAINGVVELATMVSTMKANKEDLAKLEKITKELIIIDVSDCSDNLTRRLTSLASNLSPIATRCQSLKKKNRFARFLYSKEHKEEIQSIRNSITNIIQDFSFYGNISIEKLVGDIVSKVNEIQVAVEVMAPQVEETHEIVQDIKPEVSQVYKTAILAQLKYAPARYNAENTPDMCMFGTRVDIIKDIVNCLTGPSDPSQRITMLSGSAGSGKSTIAKTVASILAEKDHILAASFFFSRDYPERREIKFLPCTLAHQLAEYSSDFETLLLAFLDKDSQLPGSCV</sequence>
<name>A0AAD6YFP9_9AGAR</name>
<feature type="compositionally biased region" description="Basic residues" evidence="2">
    <location>
        <begin position="402"/>
        <end position="436"/>
    </location>
</feature>
<feature type="compositionally biased region" description="Basic residues" evidence="2">
    <location>
        <begin position="224"/>
        <end position="233"/>
    </location>
</feature>
<evidence type="ECO:0000256" key="2">
    <source>
        <dbReference type="SAM" id="MobiDB-lite"/>
    </source>
</evidence>
<feature type="domain" description="Nephrocystin 3-like N-terminal" evidence="3">
    <location>
        <begin position="846"/>
        <end position="926"/>
    </location>
</feature>